<name>A0A482MRM7_9CAUD</name>
<protein>
    <submittedName>
        <fullName evidence="1">Uncharacterized protein</fullName>
    </submittedName>
</protein>
<accession>A0A482MRM7</accession>
<dbReference type="Proteomes" id="UP000307461">
    <property type="component" value="Segment"/>
</dbReference>
<proteinExistence type="predicted"/>
<evidence type="ECO:0000313" key="1">
    <source>
        <dbReference type="EMBL" id="QBQ76677.1"/>
    </source>
</evidence>
<gene>
    <name evidence="1" type="ORF">PTXU04_00063</name>
</gene>
<dbReference type="EMBL" id="MK373772">
    <property type="protein sequence ID" value="QBQ76677.1"/>
    <property type="molecule type" value="Genomic_DNA"/>
</dbReference>
<sequence>MNVNEALSIAPEGWELISFDNMGACQYKRDSHLLKRYRNGTWVCVARANDEREYESNAYLTAQAAIDDCRRAFESRREKLFLSLRTLK</sequence>
<organism evidence="1 2">
    <name type="scientific">Escherichia phage PTXU04</name>
    <dbReference type="NCBI Taxonomy" id="2508206"/>
    <lineage>
        <taxon>Viruses</taxon>
        <taxon>Duplodnaviria</taxon>
        <taxon>Heunggongvirae</taxon>
        <taxon>Uroviricota</taxon>
        <taxon>Caudoviricetes</taxon>
        <taxon>Xuquatrovirus</taxon>
        <taxon>Xuquatrovirus PTXU04</taxon>
    </lineage>
</organism>
<reference evidence="1 2" key="1">
    <citation type="submission" date="2019-01" db="EMBL/GenBank/DDBJ databases">
        <title>Still something new to discover - new insights into E. coli phage diversity and taxonomy.</title>
        <authorList>
            <person name="Korf I.H.E."/>
            <person name="Adriaennsens E."/>
            <person name="Dreiseikelmann B."/>
            <person name="Kropinski A."/>
            <person name="Nimtz M."/>
            <person name="Meier-Kolthoff J.P."/>
            <person name="Rohde M."/>
            <person name="van Raaij M."/>
            <person name="Wittmann J."/>
        </authorList>
    </citation>
    <scope>NUCLEOTIDE SEQUENCE [LARGE SCALE GENOMIC DNA]</scope>
</reference>
<evidence type="ECO:0000313" key="2">
    <source>
        <dbReference type="Proteomes" id="UP000307461"/>
    </source>
</evidence>
<keyword evidence="2" id="KW-1185">Reference proteome</keyword>